<keyword evidence="1" id="KW-0812">Transmembrane</keyword>
<evidence type="ECO:0000313" key="3">
    <source>
        <dbReference type="Proteomes" id="UP000000702"/>
    </source>
</evidence>
<evidence type="ECO:0000256" key="1">
    <source>
        <dbReference type="SAM" id="Phobius"/>
    </source>
</evidence>
<proteinExistence type="predicted"/>
<name>F9W660_TRYCI</name>
<dbReference type="EMBL" id="CAEQ01000825">
    <property type="protein sequence ID" value="CCD12664.1"/>
    <property type="molecule type" value="Genomic_DNA"/>
</dbReference>
<accession>F9W660</accession>
<dbReference type="Proteomes" id="UP000000702">
    <property type="component" value="Unassembled WGS sequence"/>
</dbReference>
<reference evidence="3" key="1">
    <citation type="submission" date="2011-07" db="EMBL/GenBank/DDBJ databases">
        <title>Divergent evolution of antigenic variation in African trypanosomes.</title>
        <authorList>
            <person name="Jackson A.P."/>
            <person name="Berry A."/>
            <person name="Allison H.C."/>
            <person name="Burton P."/>
            <person name="Anderson J."/>
            <person name="Aslett M."/>
            <person name="Brown R."/>
            <person name="Corton N."/>
            <person name="Harris D."/>
            <person name="Hauser H."/>
            <person name="Gamble J."/>
            <person name="Gilderthorp R."/>
            <person name="McQuillan J."/>
            <person name="Quail M.A."/>
            <person name="Sanders M."/>
            <person name="Van Tonder A."/>
            <person name="Ginger M.L."/>
            <person name="Donelson J.E."/>
            <person name="Field M.C."/>
            <person name="Barry J.D."/>
            <person name="Berriman M."/>
            <person name="Hertz-Fowler C."/>
        </authorList>
    </citation>
    <scope>NUCLEOTIDE SEQUENCE [LARGE SCALE GENOMIC DNA]</scope>
    <source>
        <strain evidence="3">IL3000</strain>
    </source>
</reference>
<dbReference type="AlphaFoldDB" id="F9W660"/>
<keyword evidence="1" id="KW-0472">Membrane</keyword>
<evidence type="ECO:0000313" key="2">
    <source>
        <dbReference type="EMBL" id="CCD12664.1"/>
    </source>
</evidence>
<protein>
    <submittedName>
        <fullName evidence="2">Uncharacterized protein</fullName>
    </submittedName>
</protein>
<gene>
    <name evidence="2" type="ORF">TCIL3000_0_35240</name>
</gene>
<keyword evidence="3" id="KW-1185">Reference proteome</keyword>
<feature type="transmembrane region" description="Helical" evidence="1">
    <location>
        <begin position="93"/>
        <end position="114"/>
    </location>
</feature>
<organism evidence="2 3">
    <name type="scientific">Trypanosoma congolense (strain IL3000)</name>
    <dbReference type="NCBI Taxonomy" id="1068625"/>
    <lineage>
        <taxon>Eukaryota</taxon>
        <taxon>Discoba</taxon>
        <taxon>Euglenozoa</taxon>
        <taxon>Kinetoplastea</taxon>
        <taxon>Metakinetoplastina</taxon>
        <taxon>Trypanosomatida</taxon>
        <taxon>Trypanosomatidae</taxon>
        <taxon>Trypanosoma</taxon>
        <taxon>Nannomonas</taxon>
    </lineage>
</organism>
<feature type="transmembrane region" description="Helical" evidence="1">
    <location>
        <begin position="68"/>
        <end position="87"/>
    </location>
</feature>
<reference evidence="2 3" key="2">
    <citation type="journal article" date="2012" name="Proc. Natl. Acad. Sci. U.S.A.">
        <title>Antigenic diversity is generated by distinct evolutionary mechanisms in African trypanosome species.</title>
        <authorList>
            <person name="Jackson A.P."/>
            <person name="Berry A."/>
            <person name="Aslett M."/>
            <person name="Allison H.C."/>
            <person name="Burton P."/>
            <person name="Vavrova-Anderson J."/>
            <person name="Brown R."/>
            <person name="Browne H."/>
            <person name="Corton N."/>
            <person name="Hauser H."/>
            <person name="Gamble J."/>
            <person name="Gilderthorp R."/>
            <person name="Marcello L."/>
            <person name="McQuillan J."/>
            <person name="Otto T.D."/>
            <person name="Quail M.A."/>
            <person name="Sanders M.J."/>
            <person name="van Tonder A."/>
            <person name="Ginger M.L."/>
            <person name="Field M.C."/>
            <person name="Barry J.D."/>
            <person name="Hertz-Fowler C."/>
            <person name="Berriman M."/>
        </authorList>
    </citation>
    <scope>NUCLEOTIDE SEQUENCE [LARGE SCALE GENOMIC DNA]</scope>
    <source>
        <strain evidence="2 3">IL3000</strain>
    </source>
</reference>
<sequence length="115" mass="12908">MSVLSPPPLPVCAAVDTLISGRFLLLVVDCIFEELGGCVKCGIVYLVSVKKRDKIYITREGHCGMTTWFFSFFFFFLLILVVFPLHALYLARSANSCSLCFILTNIALYIIFVIL</sequence>
<comment type="caution">
    <text evidence="2">The sequence shown here is derived from an EMBL/GenBank/DDBJ whole genome shotgun (WGS) entry which is preliminary data.</text>
</comment>
<keyword evidence="1" id="KW-1133">Transmembrane helix</keyword>